<name>A0ABR5F1D6_9ACTN</name>
<comment type="caution">
    <text evidence="2">The sequence shown here is derived from an EMBL/GenBank/DDBJ whole genome shotgun (WGS) entry which is preliminary data.</text>
</comment>
<organism evidence="2 3">
    <name type="scientific">Protofrankia coriariae</name>
    <dbReference type="NCBI Taxonomy" id="1562887"/>
    <lineage>
        <taxon>Bacteria</taxon>
        <taxon>Bacillati</taxon>
        <taxon>Actinomycetota</taxon>
        <taxon>Actinomycetes</taxon>
        <taxon>Frankiales</taxon>
        <taxon>Frankiaceae</taxon>
        <taxon>Protofrankia</taxon>
    </lineage>
</organism>
<evidence type="ECO:0000313" key="3">
    <source>
        <dbReference type="Proteomes" id="UP000035425"/>
    </source>
</evidence>
<accession>A0ABR5F1D6</accession>
<keyword evidence="3" id="KW-1185">Reference proteome</keyword>
<reference evidence="2 3" key="1">
    <citation type="submission" date="2014-12" db="EMBL/GenBank/DDBJ databases">
        <title>Frankia sp. BMG5.1 draft genome.</title>
        <authorList>
            <person name="Gtari M."/>
            <person name="Ghodhbane-Gtari F."/>
            <person name="Nouioui I."/>
            <person name="Ktari A."/>
            <person name="Hezbri K."/>
            <person name="Mimouni W."/>
            <person name="Sbissi I."/>
            <person name="Ayari A."/>
            <person name="Yamanaka T."/>
            <person name="Normand P."/>
            <person name="Tisa L.S."/>
            <person name="Boudabous A."/>
        </authorList>
    </citation>
    <scope>NUCLEOTIDE SEQUENCE [LARGE SCALE GENOMIC DNA]</scope>
    <source>
        <strain evidence="2 3">BMG5.1</strain>
    </source>
</reference>
<feature type="region of interest" description="Disordered" evidence="1">
    <location>
        <begin position="73"/>
        <end position="123"/>
    </location>
</feature>
<evidence type="ECO:0000313" key="2">
    <source>
        <dbReference type="EMBL" id="KLL10532.1"/>
    </source>
</evidence>
<evidence type="ECO:0000256" key="1">
    <source>
        <dbReference type="SAM" id="MobiDB-lite"/>
    </source>
</evidence>
<gene>
    <name evidence="2" type="ORF">FrCorBMG51_17315</name>
</gene>
<sequence>MTVRVGSRRPVPAGEAETMLIDCGTCVVRGVACGDCVVHVLLEPVGGVVDWDDSEQRAMDALADGGLIPRSRFVPPVTSATPRKAGDVRNAENAAPAAPVPMAQVLPLPRPVNGPRERARRTG</sequence>
<proteinExistence type="predicted"/>
<protein>
    <submittedName>
        <fullName evidence="2">Uncharacterized protein</fullName>
    </submittedName>
</protein>
<dbReference type="Proteomes" id="UP000035425">
    <property type="component" value="Unassembled WGS sequence"/>
</dbReference>
<feature type="compositionally biased region" description="Low complexity" evidence="1">
    <location>
        <begin position="94"/>
        <end position="107"/>
    </location>
</feature>
<dbReference type="EMBL" id="JWIO01000030">
    <property type="protein sequence ID" value="KLL10532.1"/>
    <property type="molecule type" value="Genomic_DNA"/>
</dbReference>